<protein>
    <recommendedName>
        <fullName evidence="4">Cytochrome c-552/4 domain-containing protein</fullName>
    </recommendedName>
</protein>
<feature type="compositionally biased region" description="Pro residues" evidence="2">
    <location>
        <begin position="234"/>
        <end position="246"/>
    </location>
</feature>
<dbReference type="EMBL" id="CP036278">
    <property type="protein sequence ID" value="QDU55169.1"/>
    <property type="molecule type" value="Genomic_DNA"/>
</dbReference>
<organism evidence="5 6">
    <name type="scientific">Aeoliella mucimassa</name>
    <dbReference type="NCBI Taxonomy" id="2527972"/>
    <lineage>
        <taxon>Bacteria</taxon>
        <taxon>Pseudomonadati</taxon>
        <taxon>Planctomycetota</taxon>
        <taxon>Planctomycetia</taxon>
        <taxon>Pirellulales</taxon>
        <taxon>Lacipirellulaceae</taxon>
        <taxon>Aeoliella</taxon>
    </lineage>
</organism>
<keyword evidence="3" id="KW-0472">Membrane</keyword>
<feature type="compositionally biased region" description="Low complexity" evidence="2">
    <location>
        <begin position="200"/>
        <end position="221"/>
    </location>
</feature>
<dbReference type="InterPro" id="IPR051829">
    <property type="entry name" value="Multiheme_Cytochr_ET"/>
</dbReference>
<dbReference type="KEGG" id="amuc:Pan181_13550"/>
<dbReference type="Proteomes" id="UP000315750">
    <property type="component" value="Chromosome"/>
</dbReference>
<sequence>MAKLSFEHGGVAFRCSLAALMVLVAVWTGWQAMVPAPESDAALPQAAKAPLLPVASTTRQADAAYQAEVQRLVAEVATVCPTSAMQLEQELLSSPTPRPLASSSGAVAPKVDLTAHHQVHAGATQSSKIQPSATITSIRVAQNSRPQRIAPQRIAMGSNPSQGGGNWLVDPNAWYAPEDAAANAGSVSSEPTLEPADSDATSPAVEAAPSEPAAAPVTPEESNSITPDRIQRSPPLPVEASPPPGEHGPSLVRPVETAPATSPEPSIPPKTDATPRRIAPPPAEPAIAPPVVEQPPMEQAPVEQTPVEQPAVPKAQMWVESPKTQATESQSPNTQSPNTQPAAPVQRESLPTPPADRPSAPAAPQSAPTTVSPPAPTTGPAVSPTAPSTFAPPAAPNLHASGSEADRASAWAQARAAGVPEGLDPHLELVAEGCFPSAKTCAKCHEKIYNEWSCSSHAYANISPMFQKFEQRITEVSQGTIGYFCLRCHAPVGTTMGLSRDLPLWEQPAVAREGITCVACHRVNQRYVKTNGERRLVPGDEFAAIYGGKRGEGVAEAIAHKDQYKVKTSADDKGPGQNIHVEGRYFDQLSQAEYCTTCHQVAVHPGIKLEVVWEQYRASPAYRQGITCQDCHMGKVPGLPSGYECCAIAEVGGKTVRDNVKHSNHVFYGPGYSIAHPGIFPFHVKADRWSIPEWLEFDWRAGWGTDEFEDRVADGETQVRFPKAWVEADDRYDAREIIDDNLKRLEGKTEIRKQVMENGSHVDGPFFDCTPSVGQDLDLHYVVTNTNTGHNLPTASLGAQPQLWANIVLIGPSGQRLWETGYTDRYGDVCDIHSRDVRAGLMPFDSQLFNLQTMFLITGAVGTDREFYLPVNVEFDQLPFLRPGAIPVSVTNHPPFIRMESRSLAPLGRKKVNYKIPGELLCQPGRYRLSFRMRSRAEPIYFMDFCRATTEMKRGMNEGIVDIHPYAVEFTVQ</sequence>
<dbReference type="SUPFAM" id="SSF48695">
    <property type="entry name" value="Multiheme cytochromes"/>
    <property type="match status" value="1"/>
</dbReference>
<feature type="region of interest" description="Disordered" evidence="2">
    <location>
        <begin position="142"/>
        <end position="413"/>
    </location>
</feature>
<feature type="domain" description="Cytochrome c-552/4" evidence="4">
    <location>
        <begin position="440"/>
        <end position="521"/>
    </location>
</feature>
<evidence type="ECO:0000256" key="1">
    <source>
        <dbReference type="ARBA" id="ARBA00022729"/>
    </source>
</evidence>
<reference evidence="5 6" key="1">
    <citation type="submission" date="2019-02" db="EMBL/GenBank/DDBJ databases">
        <title>Deep-cultivation of Planctomycetes and their phenomic and genomic characterization uncovers novel biology.</title>
        <authorList>
            <person name="Wiegand S."/>
            <person name="Jogler M."/>
            <person name="Boedeker C."/>
            <person name="Pinto D."/>
            <person name="Vollmers J."/>
            <person name="Rivas-Marin E."/>
            <person name="Kohn T."/>
            <person name="Peeters S.H."/>
            <person name="Heuer A."/>
            <person name="Rast P."/>
            <person name="Oberbeckmann S."/>
            <person name="Bunk B."/>
            <person name="Jeske O."/>
            <person name="Meyerdierks A."/>
            <person name="Storesund J.E."/>
            <person name="Kallscheuer N."/>
            <person name="Luecker S."/>
            <person name="Lage O.M."/>
            <person name="Pohl T."/>
            <person name="Merkel B.J."/>
            <person name="Hornburger P."/>
            <person name="Mueller R.-W."/>
            <person name="Bruemmer F."/>
            <person name="Labrenz M."/>
            <person name="Spormann A.M."/>
            <person name="Op den Camp H."/>
            <person name="Overmann J."/>
            <person name="Amann R."/>
            <person name="Jetten M.S.M."/>
            <person name="Mascher T."/>
            <person name="Medema M.H."/>
            <person name="Devos D.P."/>
            <person name="Kaster A.-K."/>
            <person name="Ovreas L."/>
            <person name="Rohde M."/>
            <person name="Galperin M.Y."/>
            <person name="Jogler C."/>
        </authorList>
    </citation>
    <scope>NUCLEOTIDE SEQUENCE [LARGE SCALE GENOMIC DNA]</scope>
    <source>
        <strain evidence="5 6">Pan181</strain>
    </source>
</reference>
<feature type="compositionally biased region" description="Polar residues" evidence="2">
    <location>
        <begin position="322"/>
        <end position="341"/>
    </location>
</feature>
<dbReference type="Gene3D" id="1.10.1130.10">
    <property type="entry name" value="Flavocytochrome C3, Chain A"/>
    <property type="match status" value="1"/>
</dbReference>
<feature type="compositionally biased region" description="Low complexity" evidence="2">
    <location>
        <begin position="357"/>
        <end position="370"/>
    </location>
</feature>
<dbReference type="Pfam" id="PF13435">
    <property type="entry name" value="Cytochrome_C554"/>
    <property type="match status" value="1"/>
</dbReference>
<evidence type="ECO:0000256" key="2">
    <source>
        <dbReference type="SAM" id="MobiDB-lite"/>
    </source>
</evidence>
<dbReference type="RefSeq" id="WP_197528981.1">
    <property type="nucleotide sequence ID" value="NZ_CP036278.1"/>
</dbReference>
<feature type="transmembrane region" description="Helical" evidence="3">
    <location>
        <begin position="12"/>
        <end position="30"/>
    </location>
</feature>
<keyword evidence="6" id="KW-1185">Reference proteome</keyword>
<dbReference type="InterPro" id="IPR023155">
    <property type="entry name" value="Cyt_c-552/4"/>
</dbReference>
<evidence type="ECO:0000313" key="6">
    <source>
        <dbReference type="Proteomes" id="UP000315750"/>
    </source>
</evidence>
<gene>
    <name evidence="5" type="ORF">Pan181_13550</name>
</gene>
<feature type="compositionally biased region" description="Low complexity" evidence="2">
    <location>
        <begin position="378"/>
        <end position="392"/>
    </location>
</feature>
<feature type="compositionally biased region" description="Pro residues" evidence="2">
    <location>
        <begin position="278"/>
        <end position="288"/>
    </location>
</feature>
<dbReference type="AlphaFoldDB" id="A0A518AKB1"/>
<accession>A0A518AKB1</accession>
<keyword evidence="3" id="KW-0812">Transmembrane</keyword>
<proteinExistence type="predicted"/>
<evidence type="ECO:0000256" key="3">
    <source>
        <dbReference type="SAM" id="Phobius"/>
    </source>
</evidence>
<evidence type="ECO:0000259" key="4">
    <source>
        <dbReference type="Pfam" id="PF13435"/>
    </source>
</evidence>
<keyword evidence="1" id="KW-0732">Signal</keyword>
<keyword evidence="3" id="KW-1133">Transmembrane helix</keyword>
<name>A0A518AKB1_9BACT</name>
<dbReference type="PANTHER" id="PTHR35038">
    <property type="entry name" value="DISSIMILATORY SULFITE REDUCTASE SIRA"/>
    <property type="match status" value="1"/>
</dbReference>
<dbReference type="InterPro" id="IPR036280">
    <property type="entry name" value="Multihaem_cyt_sf"/>
</dbReference>
<evidence type="ECO:0000313" key="5">
    <source>
        <dbReference type="EMBL" id="QDU55169.1"/>
    </source>
</evidence>
<dbReference type="PANTHER" id="PTHR35038:SF8">
    <property type="entry name" value="C-TYPE POLYHEME CYTOCHROME OMCC"/>
    <property type="match status" value="1"/>
</dbReference>